<accession>A0A2A4MTK6</accession>
<name>A0A2A4MTK6_9GAMM</name>
<dbReference type="PANTHER" id="PTHR11803:SF39">
    <property type="entry name" value="2-IMINOBUTANOATE_2-IMINOPROPANOATE DEAMINASE"/>
    <property type="match status" value="1"/>
</dbReference>
<comment type="similarity">
    <text evidence="1">Belongs to the RutC family.</text>
</comment>
<dbReference type="Pfam" id="PF01042">
    <property type="entry name" value="Ribonuc_L-PSP"/>
    <property type="match status" value="1"/>
</dbReference>
<dbReference type="InterPro" id="IPR006056">
    <property type="entry name" value="RidA"/>
</dbReference>
<dbReference type="SUPFAM" id="SSF55298">
    <property type="entry name" value="YjgF-like"/>
    <property type="match status" value="1"/>
</dbReference>
<evidence type="ECO:0000256" key="1">
    <source>
        <dbReference type="ARBA" id="ARBA00010552"/>
    </source>
</evidence>
<dbReference type="GO" id="GO:0005829">
    <property type="term" value="C:cytosol"/>
    <property type="evidence" value="ECO:0007669"/>
    <property type="project" value="TreeGrafter"/>
</dbReference>
<dbReference type="InterPro" id="IPR035959">
    <property type="entry name" value="RutC-like_sf"/>
</dbReference>
<evidence type="ECO:0000313" key="2">
    <source>
        <dbReference type="EMBL" id="PCH63188.1"/>
    </source>
</evidence>
<dbReference type="EMBL" id="NVQR01000024">
    <property type="protein sequence ID" value="PCH63188.1"/>
    <property type="molecule type" value="Genomic_DNA"/>
</dbReference>
<reference evidence="3" key="1">
    <citation type="submission" date="2017-08" db="EMBL/GenBank/DDBJ databases">
        <title>A dynamic microbial community with high functional redundancy inhabits the cold, oxic subseafloor aquifer.</title>
        <authorList>
            <person name="Tully B.J."/>
            <person name="Wheat C.G."/>
            <person name="Glazer B.T."/>
            <person name="Huber J.A."/>
        </authorList>
    </citation>
    <scope>NUCLEOTIDE SEQUENCE [LARGE SCALE GENOMIC DNA]</scope>
</reference>
<protein>
    <submittedName>
        <fullName evidence="2">Reactive intermediate/imine deaminase</fullName>
    </submittedName>
</protein>
<gene>
    <name evidence="2" type="ORF">COC19_01455</name>
</gene>
<proteinExistence type="inferred from homology"/>
<dbReference type="NCBIfam" id="TIGR00004">
    <property type="entry name" value="Rid family detoxifying hydrolase"/>
    <property type="match status" value="1"/>
</dbReference>
<evidence type="ECO:0000313" key="3">
    <source>
        <dbReference type="Proteomes" id="UP000218172"/>
    </source>
</evidence>
<dbReference type="Gene3D" id="3.30.1330.40">
    <property type="entry name" value="RutC-like"/>
    <property type="match status" value="1"/>
</dbReference>
<dbReference type="GO" id="GO:0019239">
    <property type="term" value="F:deaminase activity"/>
    <property type="evidence" value="ECO:0007669"/>
    <property type="project" value="TreeGrafter"/>
</dbReference>
<organism evidence="2 3">
    <name type="scientific">SAR86 cluster bacterium</name>
    <dbReference type="NCBI Taxonomy" id="2030880"/>
    <lineage>
        <taxon>Bacteria</taxon>
        <taxon>Pseudomonadati</taxon>
        <taxon>Pseudomonadota</taxon>
        <taxon>Gammaproteobacteria</taxon>
        <taxon>SAR86 cluster</taxon>
    </lineage>
</organism>
<sequence length="135" mass="14367">MTELQPELQPTLRAIHSELAPNAIGPYSQATKTGKLVFLSGQIALNPQTMELVEGGIEAQARQVFKNLDAVACAAGGSLQTLSKLTIYLCDLGDFSLVNKIMAELFQAPYPARATVGISSLPKNALIEIDGILVL</sequence>
<dbReference type="AlphaFoldDB" id="A0A2A4MTK6"/>
<comment type="caution">
    <text evidence="2">The sequence shown here is derived from an EMBL/GenBank/DDBJ whole genome shotgun (WGS) entry which is preliminary data.</text>
</comment>
<dbReference type="CDD" id="cd00448">
    <property type="entry name" value="YjgF_YER057c_UK114_family"/>
    <property type="match status" value="1"/>
</dbReference>
<dbReference type="PROSITE" id="PS01094">
    <property type="entry name" value="UPF0076"/>
    <property type="match status" value="1"/>
</dbReference>
<dbReference type="InterPro" id="IPR019897">
    <property type="entry name" value="RidA_CS"/>
</dbReference>
<dbReference type="PANTHER" id="PTHR11803">
    <property type="entry name" value="2-IMINOBUTANOATE/2-IMINOPROPANOATE DEAMINASE RIDA"/>
    <property type="match status" value="1"/>
</dbReference>
<dbReference type="Proteomes" id="UP000218172">
    <property type="component" value="Unassembled WGS sequence"/>
</dbReference>
<dbReference type="FunFam" id="3.30.1330.40:FF:000001">
    <property type="entry name" value="L-PSP family endoribonuclease"/>
    <property type="match status" value="1"/>
</dbReference>
<dbReference type="InterPro" id="IPR006175">
    <property type="entry name" value="YjgF/YER057c/UK114"/>
</dbReference>